<reference evidence="3 4" key="1">
    <citation type="submission" date="2018-07" db="EMBL/GenBank/DDBJ databases">
        <title>Draft genome sequence of Ancylomarina sp. M1P.</title>
        <authorList>
            <person name="Yadav S."/>
            <person name="Villanueva L."/>
            <person name="Damste J.S.S."/>
        </authorList>
    </citation>
    <scope>NUCLEOTIDE SEQUENCE [LARGE SCALE GENOMIC DNA]</scope>
    <source>
        <strain evidence="3 4">M1P</strain>
    </source>
</reference>
<evidence type="ECO:0000313" key="3">
    <source>
        <dbReference type="EMBL" id="RRG24124.1"/>
    </source>
</evidence>
<dbReference type="PANTHER" id="PTHR46401">
    <property type="entry name" value="GLYCOSYLTRANSFERASE WBBK-RELATED"/>
    <property type="match status" value="1"/>
</dbReference>
<protein>
    <submittedName>
        <fullName evidence="3">Glycosyltransferase family 1 protein</fullName>
    </submittedName>
</protein>
<sequence length="343" mass="39295">MKKCKLVYIGNQLSKYGLTPTLVETLGERLKNDFEVVQGSNKQNKIFRLLHMWWLVILNRKSDYLLIDTYSTSSFLYAWSSAVLSRLFHLKYVPILHGGNLPLRAKRSPKLMKQFLSKAYEVVCPSDYLKVEMEKAVGGNYLVIPNFIDLVNYSFEVKSIEEEKEMNLLWVRSFHEIYNPYLAIIVLRQLHNNGFDKAKLCMVGPDKDGSLKKTKQMVTDYGLNDFVSFTGKVSQKEWIALSKGYNIFLNTTNIDNTPVSVMEAMALGFPVISTKVGGIPYLFRDKEEGIMVEPNNSEAIVSAIKSLENHPENVNKISKAARNKACEWDWNLVRNQWLSLLSN</sequence>
<dbReference type="GO" id="GO:0016757">
    <property type="term" value="F:glycosyltransferase activity"/>
    <property type="evidence" value="ECO:0007669"/>
    <property type="project" value="InterPro"/>
</dbReference>
<keyword evidence="1 3" id="KW-0808">Transferase</keyword>
<dbReference type="PANTHER" id="PTHR46401:SF2">
    <property type="entry name" value="GLYCOSYLTRANSFERASE WBBK-RELATED"/>
    <property type="match status" value="1"/>
</dbReference>
<evidence type="ECO:0000256" key="1">
    <source>
        <dbReference type="ARBA" id="ARBA00022679"/>
    </source>
</evidence>
<gene>
    <name evidence="3" type="ORF">DWB61_03120</name>
</gene>
<dbReference type="GO" id="GO:0009103">
    <property type="term" value="P:lipopolysaccharide biosynthetic process"/>
    <property type="evidence" value="ECO:0007669"/>
    <property type="project" value="TreeGrafter"/>
</dbReference>
<organism evidence="3 4">
    <name type="scientific">Ancylomarina euxinus</name>
    <dbReference type="NCBI Taxonomy" id="2283627"/>
    <lineage>
        <taxon>Bacteria</taxon>
        <taxon>Pseudomonadati</taxon>
        <taxon>Bacteroidota</taxon>
        <taxon>Bacteroidia</taxon>
        <taxon>Marinilabiliales</taxon>
        <taxon>Marinifilaceae</taxon>
        <taxon>Ancylomarina</taxon>
    </lineage>
</organism>
<feature type="domain" description="Glycosyl transferase family 1" evidence="2">
    <location>
        <begin position="161"/>
        <end position="323"/>
    </location>
</feature>
<accession>A0A425Y6J9</accession>
<dbReference type="AlphaFoldDB" id="A0A425Y6J9"/>
<comment type="caution">
    <text evidence="3">The sequence shown here is derived from an EMBL/GenBank/DDBJ whole genome shotgun (WGS) entry which is preliminary data.</text>
</comment>
<dbReference type="EMBL" id="QQWG01000002">
    <property type="protein sequence ID" value="RRG24124.1"/>
    <property type="molecule type" value="Genomic_DNA"/>
</dbReference>
<dbReference type="SUPFAM" id="SSF53756">
    <property type="entry name" value="UDP-Glycosyltransferase/glycogen phosphorylase"/>
    <property type="match status" value="1"/>
</dbReference>
<dbReference type="OrthoDB" id="7560678at2"/>
<dbReference type="Pfam" id="PF00534">
    <property type="entry name" value="Glycos_transf_1"/>
    <property type="match status" value="1"/>
</dbReference>
<name>A0A425Y6J9_9BACT</name>
<dbReference type="Proteomes" id="UP000285794">
    <property type="component" value="Unassembled WGS sequence"/>
</dbReference>
<evidence type="ECO:0000313" key="4">
    <source>
        <dbReference type="Proteomes" id="UP000285794"/>
    </source>
</evidence>
<dbReference type="CDD" id="cd03801">
    <property type="entry name" value="GT4_PimA-like"/>
    <property type="match status" value="1"/>
</dbReference>
<proteinExistence type="predicted"/>
<evidence type="ECO:0000259" key="2">
    <source>
        <dbReference type="Pfam" id="PF00534"/>
    </source>
</evidence>
<dbReference type="Gene3D" id="3.40.50.2000">
    <property type="entry name" value="Glycogen Phosphorylase B"/>
    <property type="match status" value="2"/>
</dbReference>
<keyword evidence="4" id="KW-1185">Reference proteome</keyword>
<dbReference type="RefSeq" id="WP_125029434.1">
    <property type="nucleotide sequence ID" value="NZ_JAPXVP010000002.1"/>
</dbReference>
<dbReference type="InterPro" id="IPR001296">
    <property type="entry name" value="Glyco_trans_1"/>
</dbReference>